<organism evidence="2 3">
    <name type="scientific">Methylogaea oryzae</name>
    <dbReference type="NCBI Taxonomy" id="1295382"/>
    <lineage>
        <taxon>Bacteria</taxon>
        <taxon>Pseudomonadati</taxon>
        <taxon>Pseudomonadota</taxon>
        <taxon>Gammaproteobacteria</taxon>
        <taxon>Methylococcales</taxon>
        <taxon>Methylococcaceae</taxon>
        <taxon>Methylogaea</taxon>
    </lineage>
</organism>
<feature type="signal peptide" evidence="1">
    <location>
        <begin position="1"/>
        <end position="22"/>
    </location>
</feature>
<keyword evidence="1" id="KW-0732">Signal</keyword>
<evidence type="ECO:0000313" key="2">
    <source>
        <dbReference type="EMBL" id="BBL72450.1"/>
    </source>
</evidence>
<accession>A0A8D5ANU7</accession>
<dbReference type="EMBL" id="AP019782">
    <property type="protein sequence ID" value="BBL72450.1"/>
    <property type="molecule type" value="Genomic_DNA"/>
</dbReference>
<name>A0A8D5ANU7_9GAMM</name>
<protein>
    <recommendedName>
        <fullName evidence="4">Exosortase system-associated protein, TIGR04073 family</fullName>
    </recommendedName>
</protein>
<evidence type="ECO:0008006" key="4">
    <source>
        <dbReference type="Google" id="ProtNLM"/>
    </source>
</evidence>
<dbReference type="NCBIfam" id="TIGR04073">
    <property type="entry name" value="exo_TIGR04073"/>
    <property type="match status" value="1"/>
</dbReference>
<gene>
    <name evidence="2" type="ORF">MoryE10_30560</name>
</gene>
<feature type="chain" id="PRO_5034436232" description="Exosortase system-associated protein, TIGR04073 family" evidence="1">
    <location>
        <begin position="23"/>
        <end position="118"/>
    </location>
</feature>
<dbReference type="RefSeq" id="WP_221047565.1">
    <property type="nucleotide sequence ID" value="NZ_AP019782.1"/>
</dbReference>
<keyword evidence="3" id="KW-1185">Reference proteome</keyword>
<dbReference type="InterPro" id="IPR023824">
    <property type="entry name" value="CHP04073_exosortase-affil"/>
</dbReference>
<proteinExistence type="predicted"/>
<sequence length="118" mass="12547">MAKPYGWLLLLGCLSAAGAAEAEGYLDAVTDKALRGAGNIAYGWMEIPKNMVNEVDRNGVLYVPVGLGKGLLYMAGRALIGVADLATLPLPSAPLAQPPLAWNLTDRETRFFGQDDAR</sequence>
<dbReference type="KEGG" id="moz:MoryE10_30560"/>
<reference evidence="2" key="1">
    <citation type="submission" date="2019-06" db="EMBL/GenBank/DDBJ databases">
        <title>Complete genome sequence of Methylogaea oryzae strain JCM16910.</title>
        <authorList>
            <person name="Asakawa S."/>
        </authorList>
    </citation>
    <scope>NUCLEOTIDE SEQUENCE</scope>
    <source>
        <strain evidence="2">E10</strain>
    </source>
</reference>
<evidence type="ECO:0000313" key="3">
    <source>
        <dbReference type="Proteomes" id="UP000824988"/>
    </source>
</evidence>
<dbReference type="Proteomes" id="UP000824988">
    <property type="component" value="Chromosome"/>
</dbReference>
<dbReference type="AlphaFoldDB" id="A0A8D5ANU7"/>
<evidence type="ECO:0000256" key="1">
    <source>
        <dbReference type="SAM" id="SignalP"/>
    </source>
</evidence>